<dbReference type="SUPFAM" id="SSF56925">
    <property type="entry name" value="OMPA-like"/>
    <property type="match status" value="1"/>
</dbReference>
<keyword evidence="1 2" id="KW-0732">Signal</keyword>
<dbReference type="Gene3D" id="2.40.160.20">
    <property type="match status" value="1"/>
</dbReference>
<name>A0A2G1UHC0_9GAMM</name>
<comment type="caution">
    <text evidence="4">The sequence shown here is derived from an EMBL/GenBank/DDBJ whole genome shotgun (WGS) entry which is preliminary data.</text>
</comment>
<evidence type="ECO:0000259" key="3">
    <source>
        <dbReference type="Pfam" id="PF13505"/>
    </source>
</evidence>
<sequence>MNHKVSLACATVLSAAVLAAPGAWAQGRSAGDESGFFIGGSYGGYKSHDGEFRDENDLLGLSAGYQFNPFFALEAEYLDFGEFGRDKDEIAGELKGVALGVRGRLPLTETFGVYAKAGAFASSFDVDAFDESETYDEVNPYVGAGVDFLVAPQLTAFAEYDRYNVDIDESDFNGQVTNDGPAFDTARVGVRFQF</sequence>
<accession>A0A2G1UHC0</accession>
<organism evidence="4 5">
    <name type="scientific">Marinobacter profundi</name>
    <dbReference type="NCBI Taxonomy" id="2666256"/>
    <lineage>
        <taxon>Bacteria</taxon>
        <taxon>Pseudomonadati</taxon>
        <taxon>Pseudomonadota</taxon>
        <taxon>Gammaproteobacteria</taxon>
        <taxon>Pseudomonadales</taxon>
        <taxon>Marinobacteraceae</taxon>
        <taxon>Marinobacter</taxon>
    </lineage>
</organism>
<dbReference type="InterPro" id="IPR027385">
    <property type="entry name" value="Beta-barrel_OMP"/>
</dbReference>
<reference evidence="4 5" key="1">
    <citation type="submission" date="2017-09" db="EMBL/GenBank/DDBJ databases">
        <title>The draft genome sequences of Marinobacter sp. PWS21.</title>
        <authorList>
            <person name="Cao J."/>
        </authorList>
    </citation>
    <scope>NUCLEOTIDE SEQUENCE [LARGE SCALE GENOMIC DNA]</scope>
    <source>
        <strain evidence="4 5">PWS21</strain>
    </source>
</reference>
<evidence type="ECO:0000256" key="2">
    <source>
        <dbReference type="SAM" id="SignalP"/>
    </source>
</evidence>
<protein>
    <recommendedName>
        <fullName evidence="3">Outer membrane protein beta-barrel domain-containing protein</fullName>
    </recommendedName>
</protein>
<dbReference type="Pfam" id="PF13505">
    <property type="entry name" value="OMP_b-brl"/>
    <property type="match status" value="1"/>
</dbReference>
<dbReference type="InterPro" id="IPR011250">
    <property type="entry name" value="OMP/PagP_B-barrel"/>
</dbReference>
<gene>
    <name evidence="4" type="ORF">CLH61_16415</name>
</gene>
<feature type="domain" description="Outer membrane protein beta-barrel" evidence="3">
    <location>
        <begin position="10"/>
        <end position="194"/>
    </location>
</feature>
<dbReference type="EMBL" id="NTFH01000013">
    <property type="protein sequence ID" value="PHQ13884.1"/>
    <property type="molecule type" value="Genomic_DNA"/>
</dbReference>
<evidence type="ECO:0000256" key="1">
    <source>
        <dbReference type="ARBA" id="ARBA00022729"/>
    </source>
</evidence>
<proteinExistence type="predicted"/>
<dbReference type="RefSeq" id="WP_099615848.1">
    <property type="nucleotide sequence ID" value="NZ_KZ319376.1"/>
</dbReference>
<evidence type="ECO:0000313" key="4">
    <source>
        <dbReference type="EMBL" id="PHQ13884.1"/>
    </source>
</evidence>
<feature type="chain" id="PRO_5013578712" description="Outer membrane protein beta-barrel domain-containing protein" evidence="2">
    <location>
        <begin position="26"/>
        <end position="194"/>
    </location>
</feature>
<dbReference type="AlphaFoldDB" id="A0A2G1UHC0"/>
<feature type="signal peptide" evidence="2">
    <location>
        <begin position="1"/>
        <end position="25"/>
    </location>
</feature>
<dbReference type="Proteomes" id="UP000231409">
    <property type="component" value="Unassembled WGS sequence"/>
</dbReference>
<evidence type="ECO:0000313" key="5">
    <source>
        <dbReference type="Proteomes" id="UP000231409"/>
    </source>
</evidence>
<keyword evidence="5" id="KW-1185">Reference proteome</keyword>